<evidence type="ECO:0000259" key="3">
    <source>
        <dbReference type="SMART" id="SM00854"/>
    </source>
</evidence>
<feature type="chain" id="PRO_5047127084" evidence="2">
    <location>
        <begin position="24"/>
        <end position="354"/>
    </location>
</feature>
<dbReference type="SMART" id="SM00854">
    <property type="entry name" value="PGA_cap"/>
    <property type="match status" value="1"/>
</dbReference>
<dbReference type="CDD" id="cd07381">
    <property type="entry name" value="MPP_CapA"/>
    <property type="match status" value="1"/>
</dbReference>
<dbReference type="Gene3D" id="3.60.21.10">
    <property type="match status" value="1"/>
</dbReference>
<dbReference type="EMBL" id="AP027151">
    <property type="protein sequence ID" value="BDV41117.1"/>
    <property type="molecule type" value="Genomic_DNA"/>
</dbReference>
<gene>
    <name evidence="4" type="ORF">GURASL_00400</name>
</gene>
<keyword evidence="2" id="KW-0732">Signal</keyword>
<name>A0ABN6VPH7_9BACT</name>
<dbReference type="SUPFAM" id="SSF56300">
    <property type="entry name" value="Metallo-dependent phosphatases"/>
    <property type="match status" value="1"/>
</dbReference>
<evidence type="ECO:0000256" key="1">
    <source>
        <dbReference type="ARBA" id="ARBA00005662"/>
    </source>
</evidence>
<evidence type="ECO:0000313" key="4">
    <source>
        <dbReference type="EMBL" id="BDV41117.1"/>
    </source>
</evidence>
<dbReference type="InterPro" id="IPR019079">
    <property type="entry name" value="Capsule_synth_CapA"/>
</dbReference>
<evidence type="ECO:0000256" key="2">
    <source>
        <dbReference type="SAM" id="SignalP"/>
    </source>
</evidence>
<protein>
    <submittedName>
        <fullName evidence="4">Capsular polysaccharide biosynthesis protein</fullName>
    </submittedName>
</protein>
<dbReference type="InterPro" id="IPR029052">
    <property type="entry name" value="Metallo-depent_PP-like"/>
</dbReference>
<accession>A0ABN6VPH7</accession>
<organism evidence="4 5">
    <name type="scientific">Geotalea uraniireducens</name>
    <dbReference type="NCBI Taxonomy" id="351604"/>
    <lineage>
        <taxon>Bacteria</taxon>
        <taxon>Pseudomonadati</taxon>
        <taxon>Thermodesulfobacteriota</taxon>
        <taxon>Desulfuromonadia</taxon>
        <taxon>Geobacterales</taxon>
        <taxon>Geobacteraceae</taxon>
        <taxon>Geotalea</taxon>
    </lineage>
</organism>
<keyword evidence="5" id="KW-1185">Reference proteome</keyword>
<dbReference type="InterPro" id="IPR052169">
    <property type="entry name" value="CW_Biosynth-Accessory"/>
</dbReference>
<dbReference type="Proteomes" id="UP001317705">
    <property type="component" value="Chromosome"/>
</dbReference>
<dbReference type="RefSeq" id="WP_348835251.1">
    <property type="nucleotide sequence ID" value="NZ_AP027151.1"/>
</dbReference>
<evidence type="ECO:0000313" key="5">
    <source>
        <dbReference type="Proteomes" id="UP001317705"/>
    </source>
</evidence>
<sequence>MKFLPLVLFAGLWLGIGYSSATAAEITINFVGDIMLAGSATSLFDRQGYDYPFSATAPLLQTGDLCVGNLEAPITRTGTEFTEKRYHFRTNPAATIALRHAGFSVLTLANNHMMDFGAQGLRETLANLNHQGIQFTGAGESLNEARRAALVRVKGKTIAFLAYSLTQPVEFFATGNSAGTAPGYALFYQEDVRKARAVADYVIVSFHWGEERRSLPKPYQTAAAHRAIDAGADAVIGHHPHVLQGIEIYRGKPILYSLGNFAFGSRSTAAAHSIIGRIHLADAGSYLEILPLNVLYSDVRYQPQPANREIGRKIIRHLATISRPFRSRISCENGRYLVKYVDHQEQDAIRTARR</sequence>
<feature type="signal peptide" evidence="2">
    <location>
        <begin position="1"/>
        <end position="23"/>
    </location>
</feature>
<reference evidence="4 5" key="1">
    <citation type="submission" date="2022-12" db="EMBL/GenBank/DDBJ databases">
        <title>Polyphasic characterization of Geotalea uranireducens NIT-SL11 newly isolated from a complex of sewage sludge and microbially reduced graphene oxide.</title>
        <authorList>
            <person name="Xie L."/>
            <person name="Yoshida N."/>
            <person name="Meng L."/>
        </authorList>
    </citation>
    <scope>NUCLEOTIDE SEQUENCE [LARGE SCALE GENOMIC DNA]</scope>
    <source>
        <strain evidence="4 5">NIT-SL11</strain>
    </source>
</reference>
<dbReference type="PANTHER" id="PTHR33393">
    <property type="entry name" value="POLYGLUTAMINE SYNTHESIS ACCESSORY PROTEIN RV0574C-RELATED"/>
    <property type="match status" value="1"/>
</dbReference>
<feature type="domain" description="Capsule synthesis protein CapA" evidence="3">
    <location>
        <begin position="27"/>
        <end position="265"/>
    </location>
</feature>
<comment type="similarity">
    <text evidence="1">Belongs to the CapA family.</text>
</comment>
<proteinExistence type="inferred from homology"/>
<dbReference type="PANTHER" id="PTHR33393:SF13">
    <property type="entry name" value="PGA BIOSYNTHESIS PROTEIN CAPA"/>
    <property type="match status" value="1"/>
</dbReference>
<dbReference type="Pfam" id="PF09587">
    <property type="entry name" value="PGA_cap"/>
    <property type="match status" value="1"/>
</dbReference>